<dbReference type="SUPFAM" id="SSF53098">
    <property type="entry name" value="Ribonuclease H-like"/>
    <property type="match status" value="1"/>
</dbReference>
<dbReference type="SMART" id="SM00349">
    <property type="entry name" value="KRAB"/>
    <property type="match status" value="1"/>
</dbReference>
<accession>A0A1U8DL46</accession>
<reference evidence="3" key="1">
    <citation type="submission" date="2025-08" db="UniProtKB">
        <authorList>
            <consortium name="RefSeq"/>
        </authorList>
    </citation>
    <scope>IDENTIFICATION</scope>
</reference>
<dbReference type="SUPFAM" id="SSF109640">
    <property type="entry name" value="KRAB domain (Kruppel-associated box)"/>
    <property type="match status" value="1"/>
</dbReference>
<dbReference type="Gene3D" id="6.10.140.140">
    <property type="match status" value="1"/>
</dbReference>
<dbReference type="AlphaFoldDB" id="A0A1U8DL46"/>
<name>A0A1U8DL46_ALLSI</name>
<dbReference type="GeneID" id="106723050"/>
<gene>
    <name evidence="3" type="primary">LOC106723050</name>
</gene>
<dbReference type="InParanoid" id="A0A1U8DL46"/>
<evidence type="ECO:0000313" key="2">
    <source>
        <dbReference type="Proteomes" id="UP000189705"/>
    </source>
</evidence>
<dbReference type="Proteomes" id="UP000189705">
    <property type="component" value="Unplaced"/>
</dbReference>
<dbReference type="RefSeq" id="XP_014381937.2">
    <property type="nucleotide sequence ID" value="XM_014526451.2"/>
</dbReference>
<proteinExistence type="predicted"/>
<organism evidence="2 3">
    <name type="scientific">Alligator sinensis</name>
    <name type="common">Chinese alligator</name>
    <dbReference type="NCBI Taxonomy" id="38654"/>
    <lineage>
        <taxon>Eukaryota</taxon>
        <taxon>Metazoa</taxon>
        <taxon>Chordata</taxon>
        <taxon>Craniata</taxon>
        <taxon>Vertebrata</taxon>
        <taxon>Euteleostomi</taxon>
        <taxon>Archelosauria</taxon>
        <taxon>Archosauria</taxon>
        <taxon>Crocodylia</taxon>
        <taxon>Alligatoridae</taxon>
        <taxon>Alligatorinae</taxon>
        <taxon>Alligator</taxon>
    </lineage>
</organism>
<evidence type="ECO:0000259" key="1">
    <source>
        <dbReference type="PROSITE" id="PS50805"/>
    </source>
</evidence>
<dbReference type="CDD" id="cd07765">
    <property type="entry name" value="KRAB_A-box"/>
    <property type="match status" value="1"/>
</dbReference>
<dbReference type="PANTHER" id="PTHR45913">
    <property type="entry name" value="EPM2A-INTERACTING PROTEIN 1"/>
    <property type="match status" value="1"/>
</dbReference>
<dbReference type="PANTHER" id="PTHR45913:SF20">
    <property type="entry name" value="GENERAL TRANSCRIPTION FACTOR II-I REPEAT DOMAIN-CONTAINING PROTEIN 2"/>
    <property type="match status" value="1"/>
</dbReference>
<keyword evidence="2" id="KW-1185">Reference proteome</keyword>
<dbReference type="PROSITE" id="PS50805">
    <property type="entry name" value="KRAB"/>
    <property type="match status" value="1"/>
</dbReference>
<feature type="domain" description="KRAB" evidence="1">
    <location>
        <begin position="33"/>
        <end position="104"/>
    </location>
</feature>
<dbReference type="Pfam" id="PF01352">
    <property type="entry name" value="KRAB"/>
    <property type="match status" value="1"/>
</dbReference>
<dbReference type="InterPro" id="IPR012337">
    <property type="entry name" value="RNaseH-like_sf"/>
</dbReference>
<dbReference type="InterPro" id="IPR001909">
    <property type="entry name" value="KRAB"/>
</dbReference>
<evidence type="ECO:0000313" key="3">
    <source>
        <dbReference type="RefSeq" id="XP_014381937.2"/>
    </source>
</evidence>
<dbReference type="KEGG" id="asn:106723050"/>
<sequence>MTIKTSGRRSGELLVSARSVSFEPLSYQLDGLVTFEEVAIYFTQEEWDLLDPAQRAFYWDVMQENYDMVNSLWNLIYIPSMTSQPEYSQDPWVPALQCSEGMEFSNDITGTVMMGKNMSKKRKIDEENRRFQERWEVDYMFTEHNGKPQCLVCLRVLSVQKEFNLRRHYQTLHEEKYKEYSGDLRLAVVTDLKNKFREPVVLVPAVKKEKLSSVAASYAVALLLAKAKKPYSDGALVKECSIEMAKAFGNEKMVKNFETVSLSHRTMARRIEDMSNQICEKILLNVKKCRYFSLLLDESTDQTDMSQLLIFIRTVEEDFSAKEELLSLVSLHDTTKGVDIFEALQKTVTEHGGFNKCTCIVTNGARAMVGSKAGLSGLLKKSGVVCPMIHYIIHQESLCEKWVKQVEAMKVVMKVTNLIRGGNRSLLQRKFCSFLEEMQSVYGDLPLHSEIRWLSAGKVLVMFFALRKEIPVFLREQVKADTTELEERLLSPEFLSELAFLTDMTTHLNELNLKLQCKNHTISDLFGCVNGFRSKLKLFKAAIEKGDLTHFPSCKELVKEMENFDCISFSEFSSNVDAMVKEFDNRFIEFELLKNELILFNNPLRAPVENQSSNIQLELCDLQADPFLGSRQEIGQDFFKLVAKNRFPHLRDLGLKIVSIFGSTYLCENALSTMKLIKSQYRCSLTDESLGHLLRLALTEESVDIDILVQKMDHPQFSH</sequence>
<protein>
    <submittedName>
        <fullName evidence="3">General transcription factor II-I repeat domain-containing protein 2B-like</fullName>
    </submittedName>
</protein>
<dbReference type="InterPro" id="IPR036051">
    <property type="entry name" value="KRAB_dom_sf"/>
</dbReference>
<dbReference type="GO" id="GO:0006355">
    <property type="term" value="P:regulation of DNA-templated transcription"/>
    <property type="evidence" value="ECO:0007669"/>
    <property type="project" value="InterPro"/>
</dbReference>